<gene>
    <name evidence="3" type="ORF">SAMN05192532_103327</name>
</gene>
<dbReference type="CDD" id="cd11614">
    <property type="entry name" value="SAF_CpaB_FlgA_like"/>
    <property type="match status" value="1"/>
</dbReference>
<evidence type="ECO:0000259" key="2">
    <source>
        <dbReference type="SMART" id="SM00858"/>
    </source>
</evidence>
<organism evidence="3 4">
    <name type="scientific">Alteribacillus iranensis</name>
    <dbReference type="NCBI Taxonomy" id="930128"/>
    <lineage>
        <taxon>Bacteria</taxon>
        <taxon>Bacillati</taxon>
        <taxon>Bacillota</taxon>
        <taxon>Bacilli</taxon>
        <taxon>Bacillales</taxon>
        <taxon>Bacillaceae</taxon>
        <taxon>Alteribacillus</taxon>
    </lineage>
</organism>
<dbReference type="InterPro" id="IPR017592">
    <property type="entry name" value="Pilus_assmbl_Flp-typ_CpaB"/>
</dbReference>
<sequence>MLDAKRKAMIFLAAAFIFAVLATALILNEIRNAQASIGETIKVAVADEDIPTYTELKEDMVSWEEVPASSSISSYVREASELEGSISIVPVKKGDLLTKNIVRSSLEIPQDHRVVWLNATDNVVMDQAIAEGDQVDIVVTYSSSSSDTRTRRLFKSVDVVQRAEPEEEEDIPASLNVSLPIEDAEDLIHYQNTADQIRVLLVNQVQSEGSQAPQAPKKLEEEETEEESKPEKEEAPKEEKEKKENDEEADSEQ</sequence>
<feature type="domain" description="SAF" evidence="2">
    <location>
        <begin position="41"/>
        <end position="103"/>
    </location>
</feature>
<dbReference type="Pfam" id="PF08666">
    <property type="entry name" value="SAF"/>
    <property type="match status" value="1"/>
</dbReference>
<dbReference type="InterPro" id="IPR013974">
    <property type="entry name" value="SAF"/>
</dbReference>
<evidence type="ECO:0000313" key="4">
    <source>
        <dbReference type="Proteomes" id="UP000199516"/>
    </source>
</evidence>
<dbReference type="Proteomes" id="UP000199516">
    <property type="component" value="Unassembled WGS sequence"/>
</dbReference>
<proteinExistence type="predicted"/>
<dbReference type="NCBIfam" id="TIGR03177">
    <property type="entry name" value="pilus_cpaB"/>
    <property type="match status" value="1"/>
</dbReference>
<dbReference type="SMART" id="SM00858">
    <property type="entry name" value="SAF"/>
    <property type="match status" value="1"/>
</dbReference>
<evidence type="ECO:0000256" key="1">
    <source>
        <dbReference type="SAM" id="MobiDB-lite"/>
    </source>
</evidence>
<protein>
    <submittedName>
        <fullName evidence="3">Flp pilus assembly protein CpaB</fullName>
    </submittedName>
</protein>
<dbReference type="AlphaFoldDB" id="A0A1I2D0Z9"/>
<dbReference type="RefSeq" id="WP_177194769.1">
    <property type="nucleotide sequence ID" value="NZ_FONT01000003.1"/>
</dbReference>
<evidence type="ECO:0000313" key="3">
    <source>
        <dbReference type="EMBL" id="SFE74165.1"/>
    </source>
</evidence>
<feature type="compositionally biased region" description="Basic and acidic residues" evidence="1">
    <location>
        <begin position="227"/>
        <end position="245"/>
    </location>
</feature>
<feature type="region of interest" description="Disordered" evidence="1">
    <location>
        <begin position="207"/>
        <end position="253"/>
    </location>
</feature>
<accession>A0A1I2D0Z9</accession>
<dbReference type="EMBL" id="FONT01000003">
    <property type="protein sequence ID" value="SFE74165.1"/>
    <property type="molecule type" value="Genomic_DNA"/>
</dbReference>
<dbReference type="STRING" id="930128.SAMN05192532_103327"/>
<reference evidence="3 4" key="1">
    <citation type="submission" date="2016-10" db="EMBL/GenBank/DDBJ databases">
        <authorList>
            <person name="de Groot N.N."/>
        </authorList>
    </citation>
    <scope>NUCLEOTIDE SEQUENCE [LARGE SCALE GENOMIC DNA]</scope>
    <source>
        <strain evidence="3 4">DSM 23995</strain>
    </source>
</reference>
<keyword evidence="4" id="KW-1185">Reference proteome</keyword>
<name>A0A1I2D0Z9_9BACI</name>